<dbReference type="InterPro" id="IPR024320">
    <property type="entry name" value="LPG_synthase_C"/>
</dbReference>
<name>A0A5C6W783_9BACI</name>
<evidence type="ECO:0000313" key="3">
    <source>
        <dbReference type="Proteomes" id="UP000321363"/>
    </source>
</evidence>
<keyword evidence="3" id="KW-1185">Reference proteome</keyword>
<sequence length="325" mass="38656">MEGHFLDNNWLKEHSFKEIKIEDYDLFSKFIQQSSYFTGLWASNFTYIWSLSQLKNIKVFWKIIDHMLVPFIMTKKLYMYVWCLPFGKGNENHVIKVTKKSLLLCKQWNYIHQQKNSATVNLVNERQFQFLASSPLFKENFFYKKYDSKEIIWSVPKLVHLKGKEFSEIRSLRNKLKREHPTILFREYQPTDYKSVKKLKQIWNKTSGQKYKVITDHNLFHQVIHYYQALQEKIYVATVDGKIVGIVTGAILPNGISWGCIAKTLPGYKGLSEYLYTEFAKSMYSINPRLTMLHVGSDNNQEGLRRFKEKFRPIEQLELYALKLR</sequence>
<comment type="caution">
    <text evidence="2">The sequence shown here is derived from an EMBL/GenBank/DDBJ whole genome shotgun (WGS) entry which is preliminary data.</text>
</comment>
<dbReference type="InterPro" id="IPR016181">
    <property type="entry name" value="Acyl_CoA_acyltransferase"/>
</dbReference>
<organism evidence="2 3">
    <name type="scientific">Metabacillus litoralis</name>
    <dbReference type="NCBI Taxonomy" id="152268"/>
    <lineage>
        <taxon>Bacteria</taxon>
        <taxon>Bacillati</taxon>
        <taxon>Bacillota</taxon>
        <taxon>Bacilli</taxon>
        <taxon>Bacillales</taxon>
        <taxon>Bacillaceae</taxon>
        <taxon>Metabacillus</taxon>
    </lineage>
</organism>
<feature type="domain" description="N-acetyltransferase" evidence="1">
    <location>
        <begin position="183"/>
        <end position="325"/>
    </location>
</feature>
<dbReference type="PANTHER" id="PTHR41373:SF1">
    <property type="entry name" value="PHOSPHATIDYLGLYCEROL LYSYLTRANSFERASE C-TERMINAL DOMAIN-CONTAINING PROTEIN"/>
    <property type="match status" value="1"/>
</dbReference>
<accession>A0A5C6W783</accession>
<dbReference type="GO" id="GO:0016747">
    <property type="term" value="F:acyltransferase activity, transferring groups other than amino-acyl groups"/>
    <property type="evidence" value="ECO:0007669"/>
    <property type="project" value="InterPro"/>
</dbReference>
<proteinExistence type="predicted"/>
<dbReference type="InterPro" id="IPR016732">
    <property type="entry name" value="UCP018688"/>
</dbReference>
<dbReference type="EMBL" id="VOQF01000001">
    <property type="protein sequence ID" value="TXC92785.1"/>
    <property type="molecule type" value="Genomic_DNA"/>
</dbReference>
<dbReference type="Proteomes" id="UP000321363">
    <property type="component" value="Unassembled WGS sequence"/>
</dbReference>
<gene>
    <name evidence="2" type="ORF">FS935_00875</name>
</gene>
<evidence type="ECO:0000259" key="1">
    <source>
        <dbReference type="PROSITE" id="PS51186"/>
    </source>
</evidence>
<dbReference type="AlphaFoldDB" id="A0A5C6W783"/>
<reference evidence="2 3" key="1">
    <citation type="journal article" date="2005" name="Int. J. Syst. Evol. Microbiol.">
        <title>Bacillus litoralis sp. nov., isolated from a tidal flat of the Yellow Sea in Korea.</title>
        <authorList>
            <person name="Yoon J.H."/>
            <person name="Oh T.K."/>
        </authorList>
    </citation>
    <scope>NUCLEOTIDE SEQUENCE [LARGE SCALE GENOMIC DNA]</scope>
    <source>
        <strain evidence="2 3">SW-211</strain>
    </source>
</reference>
<protein>
    <submittedName>
        <fullName evidence="2">DUF2156 domain-containing protein</fullName>
    </submittedName>
</protein>
<dbReference type="InterPro" id="IPR000182">
    <property type="entry name" value="GNAT_dom"/>
</dbReference>
<dbReference type="SUPFAM" id="SSF55729">
    <property type="entry name" value="Acyl-CoA N-acyltransferases (Nat)"/>
    <property type="match status" value="2"/>
</dbReference>
<evidence type="ECO:0000313" key="2">
    <source>
        <dbReference type="EMBL" id="TXC92785.1"/>
    </source>
</evidence>
<dbReference type="PANTHER" id="PTHR41373">
    <property type="entry name" value="DUF2156 DOMAIN-CONTAINING PROTEIN"/>
    <property type="match status" value="1"/>
</dbReference>
<dbReference type="PROSITE" id="PS51186">
    <property type="entry name" value="GNAT"/>
    <property type="match status" value="1"/>
</dbReference>
<dbReference type="Gene3D" id="3.40.630.30">
    <property type="match status" value="2"/>
</dbReference>
<dbReference type="Pfam" id="PF09924">
    <property type="entry name" value="LPG_synthase_C"/>
    <property type="match status" value="1"/>
</dbReference>